<dbReference type="GO" id="GO:0005886">
    <property type="term" value="C:plasma membrane"/>
    <property type="evidence" value="ECO:0007669"/>
    <property type="project" value="TreeGrafter"/>
</dbReference>
<accession>R7W3Z7</accession>
<dbReference type="AlphaFoldDB" id="R7W3Z7"/>
<keyword evidence="4" id="KW-0418">Kinase</keyword>
<dbReference type="GO" id="GO:0007166">
    <property type="term" value="P:cell surface receptor signaling pathway"/>
    <property type="evidence" value="ECO:0007669"/>
    <property type="project" value="InterPro"/>
</dbReference>
<dbReference type="PROSITE" id="PS50011">
    <property type="entry name" value="PROTEIN_KINASE_DOM"/>
    <property type="match status" value="1"/>
</dbReference>
<dbReference type="ExpressionAtlas" id="R7W3Z7">
    <property type="expression patterns" value="baseline"/>
</dbReference>
<reference evidence="7" key="1">
    <citation type="submission" date="2015-06" db="UniProtKB">
        <authorList>
            <consortium name="EnsemblPlants"/>
        </authorList>
    </citation>
    <scope>IDENTIFICATION</scope>
</reference>
<evidence type="ECO:0000256" key="2">
    <source>
        <dbReference type="ARBA" id="ARBA00022679"/>
    </source>
</evidence>
<name>R7W3Z7_AEGTA</name>
<dbReference type="InterPro" id="IPR008271">
    <property type="entry name" value="Ser/Thr_kinase_AS"/>
</dbReference>
<evidence type="ECO:0000256" key="1">
    <source>
        <dbReference type="ARBA" id="ARBA00022527"/>
    </source>
</evidence>
<dbReference type="Gene3D" id="3.30.200.20">
    <property type="entry name" value="Phosphorylase Kinase, domain 1"/>
    <property type="match status" value="1"/>
</dbReference>
<evidence type="ECO:0000313" key="7">
    <source>
        <dbReference type="EnsemblPlants" id="EMT15087"/>
    </source>
</evidence>
<dbReference type="FunFam" id="3.30.200.20:FF:000337">
    <property type="entry name" value="Wall-associated receptor kinase 3"/>
    <property type="match status" value="1"/>
</dbReference>
<evidence type="ECO:0000256" key="3">
    <source>
        <dbReference type="ARBA" id="ARBA00022741"/>
    </source>
</evidence>
<keyword evidence="1 6" id="KW-0723">Serine/threonine-protein kinase</keyword>
<evidence type="ECO:0000256" key="6">
    <source>
        <dbReference type="RuleBase" id="RU000304"/>
    </source>
</evidence>
<dbReference type="PANTHER" id="PTHR27005">
    <property type="entry name" value="WALL-ASSOCIATED RECEPTOR KINASE-LIKE 21"/>
    <property type="match status" value="1"/>
</dbReference>
<dbReference type="SUPFAM" id="SSF56112">
    <property type="entry name" value="Protein kinase-like (PK-like)"/>
    <property type="match status" value="1"/>
</dbReference>
<dbReference type="PROSITE" id="PS00108">
    <property type="entry name" value="PROTEIN_KINASE_ST"/>
    <property type="match status" value="1"/>
</dbReference>
<dbReference type="InterPro" id="IPR017441">
    <property type="entry name" value="Protein_kinase_ATP_BS"/>
</dbReference>
<proteinExistence type="inferred from homology"/>
<dbReference type="InterPro" id="IPR011009">
    <property type="entry name" value="Kinase-like_dom_sf"/>
</dbReference>
<dbReference type="InterPro" id="IPR000719">
    <property type="entry name" value="Prot_kinase_dom"/>
</dbReference>
<keyword evidence="3 6" id="KW-0547">Nucleotide-binding</keyword>
<protein>
    <submittedName>
        <fullName evidence="7">Wall-associated receptor kinase 3</fullName>
    </submittedName>
</protein>
<dbReference type="InterPro" id="IPR045274">
    <property type="entry name" value="WAK-like"/>
</dbReference>
<comment type="similarity">
    <text evidence="6">Belongs to the protein kinase superfamily.</text>
</comment>
<organism evidence="7">
    <name type="scientific">Aegilops tauschii</name>
    <name type="common">Tausch's goatgrass</name>
    <name type="synonym">Aegilops squarrosa</name>
    <dbReference type="NCBI Taxonomy" id="37682"/>
    <lineage>
        <taxon>Eukaryota</taxon>
        <taxon>Viridiplantae</taxon>
        <taxon>Streptophyta</taxon>
        <taxon>Embryophyta</taxon>
        <taxon>Tracheophyta</taxon>
        <taxon>Spermatophyta</taxon>
        <taxon>Magnoliopsida</taxon>
        <taxon>Liliopsida</taxon>
        <taxon>Poales</taxon>
        <taxon>Poaceae</taxon>
        <taxon>BOP clade</taxon>
        <taxon>Pooideae</taxon>
        <taxon>Triticodae</taxon>
        <taxon>Triticeae</taxon>
        <taxon>Triticinae</taxon>
        <taxon>Aegilops</taxon>
    </lineage>
</organism>
<dbReference type="EnsemblPlants" id="EMT15087">
    <property type="protein sequence ID" value="EMT15087"/>
    <property type="gene ID" value="F775_21997"/>
</dbReference>
<evidence type="ECO:0000256" key="4">
    <source>
        <dbReference type="ARBA" id="ARBA00022777"/>
    </source>
</evidence>
<dbReference type="PANTHER" id="PTHR27005:SF241">
    <property type="entry name" value="OS10G0174548 PROTEIN"/>
    <property type="match status" value="1"/>
</dbReference>
<evidence type="ECO:0000256" key="5">
    <source>
        <dbReference type="ARBA" id="ARBA00022840"/>
    </source>
</evidence>
<dbReference type="PROSITE" id="PS00107">
    <property type="entry name" value="PROTEIN_KINASE_ATP"/>
    <property type="match status" value="1"/>
</dbReference>
<dbReference type="SMART" id="SM00220">
    <property type="entry name" value="S_TKc"/>
    <property type="match status" value="1"/>
</dbReference>
<dbReference type="GO" id="GO:0005524">
    <property type="term" value="F:ATP binding"/>
    <property type="evidence" value="ECO:0007669"/>
    <property type="project" value="UniProtKB-UniRule"/>
</dbReference>
<dbReference type="GO" id="GO:0004674">
    <property type="term" value="F:protein serine/threonine kinase activity"/>
    <property type="evidence" value="ECO:0007669"/>
    <property type="project" value="UniProtKB-KW"/>
</dbReference>
<sequence>MSMQTRHPSPRSTRGAFPLFWTSPLEIARAQRRASRYLRAMHVSAATARAWRQPTGPVMSASVGSTTMAILTSLVVAKIKLKRFYDQNGGPVLKGVRNIRIYTRRQLKEITNNHQDVIGEGYFGKVYMGALKDESKVALKKSIKVDKDMKKEFTDEVIIQSQMRHKNIVRLLGCCLQMDVPLLVYEFVVRGSLYDVLFNHRDIVIVDKRLKIAVGSAEGLAYMHSAGESTIRHGDVKSANILLDQYFTPKVSDFRTSKLLARGKDEKTERVIRDMSYIDPVYMQYGTVTQKSDVYSFGIVLIELVTRTPATYDEGRSYVAKFVQATHDKRVSELIDNDITSQIDIKLMEMVSAVAVDCLKPNPNERLDMKQVEQLLDNIIGQSAQPAQDINNQGNPNSTPANVALLTLGNEAPIN</sequence>
<dbReference type="Pfam" id="PF07714">
    <property type="entry name" value="PK_Tyr_Ser-Thr"/>
    <property type="match status" value="1"/>
</dbReference>
<dbReference type="Gene3D" id="1.10.510.10">
    <property type="entry name" value="Transferase(Phosphotransferase) domain 1"/>
    <property type="match status" value="1"/>
</dbReference>
<keyword evidence="2" id="KW-0808">Transferase</keyword>
<keyword evidence="5 6" id="KW-0067">ATP-binding</keyword>
<dbReference type="InterPro" id="IPR001245">
    <property type="entry name" value="Ser-Thr/Tyr_kinase_cat_dom"/>
</dbReference>